<protein>
    <recommendedName>
        <fullName evidence="10">Cytochrome P450</fullName>
    </recommendedName>
</protein>
<evidence type="ECO:0000256" key="6">
    <source>
        <dbReference type="RuleBase" id="RU000461"/>
    </source>
</evidence>
<keyword evidence="6" id="KW-0349">Heme</keyword>
<dbReference type="PROSITE" id="PS00086">
    <property type="entry name" value="CYTOCHROME_P450"/>
    <property type="match status" value="1"/>
</dbReference>
<comment type="cofactor">
    <cofactor evidence="1">
        <name>heme</name>
        <dbReference type="ChEBI" id="CHEBI:30413"/>
    </cofactor>
</comment>
<name>A0ABR0JD06_9EURO</name>
<reference evidence="8 9" key="1">
    <citation type="submission" date="2023-08" db="EMBL/GenBank/DDBJ databases">
        <title>Black Yeasts Isolated from many extreme environments.</title>
        <authorList>
            <person name="Coleine C."/>
            <person name="Stajich J.E."/>
            <person name="Selbmann L."/>
        </authorList>
    </citation>
    <scope>NUCLEOTIDE SEQUENCE [LARGE SCALE GENOMIC DNA]</scope>
    <source>
        <strain evidence="8 9">CCFEE 6328</strain>
    </source>
</reference>
<feature type="transmembrane region" description="Helical" evidence="7">
    <location>
        <begin position="25"/>
        <end position="47"/>
    </location>
</feature>
<evidence type="ECO:0000256" key="2">
    <source>
        <dbReference type="ARBA" id="ARBA00010617"/>
    </source>
</evidence>
<sequence length="520" mass="58806">MNQAGRPPFDLEVNLRSLTNHPAQAIFLLAIISLVVYAVGYVVYQVWLHPLANFPGPFLGKFTEWNTILPSVRGESTRTRHAWSLEYGDVVRIGPNELLFGGIESVKDIYGQTSNPCLKDPDFYRGFTVTGANNVLNAMERVEHARIRRLLSHAFAMAEIKKTQPRLIPIMERGLDVIESSPQPVNVYDPLNHMFLDVVSELSFDKCFNNLQGECIREAKYADDVQNISALRGMFPFVEWLPTTYVQDAVKARPRLIQFARSRIEDFRARLEKGKVKEGSLLKRVVESKDERTGEPLTDLELMENAIIFIQAGSETSLSTLLYLLYEVDTHPDIKARLVKEIREAVPNKHAFPLFETVEQLTQKNLTQPVPSSQPFLNNVLEETLRLHGPIPVNLPRISPGKMIGGHYVPAGTRVCNLAYTTHRNPEIFPDPDSFVPDRWDNVTTEMKLAYRPFSTGPRNCIGLHLARLQIILMVSALYARYDLQLDKSVTPEMMIAADRGVMSPNAKTVTFHVKPRADS</sequence>
<gene>
    <name evidence="8" type="ORF">LTR69_005911</name>
</gene>
<dbReference type="EMBL" id="JAVRRF010000011">
    <property type="protein sequence ID" value="KAK5060594.1"/>
    <property type="molecule type" value="Genomic_DNA"/>
</dbReference>
<keyword evidence="7" id="KW-0472">Membrane</keyword>
<proteinExistence type="inferred from homology"/>
<evidence type="ECO:0000313" key="8">
    <source>
        <dbReference type="EMBL" id="KAK5060594.1"/>
    </source>
</evidence>
<evidence type="ECO:0000313" key="9">
    <source>
        <dbReference type="Proteomes" id="UP001345691"/>
    </source>
</evidence>
<dbReference type="Gene3D" id="1.10.630.10">
    <property type="entry name" value="Cytochrome P450"/>
    <property type="match status" value="1"/>
</dbReference>
<dbReference type="InterPro" id="IPR001128">
    <property type="entry name" value="Cyt_P450"/>
</dbReference>
<comment type="similarity">
    <text evidence="2 6">Belongs to the cytochrome P450 family.</text>
</comment>
<comment type="caution">
    <text evidence="8">The sequence shown here is derived from an EMBL/GenBank/DDBJ whole genome shotgun (WGS) entry which is preliminary data.</text>
</comment>
<keyword evidence="7" id="KW-1133">Transmembrane helix</keyword>
<dbReference type="PANTHER" id="PTHR24305:SF166">
    <property type="entry name" value="CYTOCHROME P450 12A4, MITOCHONDRIAL-RELATED"/>
    <property type="match status" value="1"/>
</dbReference>
<keyword evidence="5 6" id="KW-0408">Iron</keyword>
<evidence type="ECO:0000256" key="3">
    <source>
        <dbReference type="ARBA" id="ARBA00022723"/>
    </source>
</evidence>
<dbReference type="PANTHER" id="PTHR24305">
    <property type="entry name" value="CYTOCHROME P450"/>
    <property type="match status" value="1"/>
</dbReference>
<dbReference type="InterPro" id="IPR050121">
    <property type="entry name" value="Cytochrome_P450_monoxygenase"/>
</dbReference>
<evidence type="ECO:0000256" key="1">
    <source>
        <dbReference type="ARBA" id="ARBA00001971"/>
    </source>
</evidence>
<accession>A0ABR0JD06</accession>
<dbReference type="InterPro" id="IPR002401">
    <property type="entry name" value="Cyt_P450_E_grp-I"/>
</dbReference>
<keyword evidence="9" id="KW-1185">Reference proteome</keyword>
<keyword evidence="3 6" id="KW-0479">Metal-binding</keyword>
<dbReference type="Proteomes" id="UP001345691">
    <property type="component" value="Unassembled WGS sequence"/>
</dbReference>
<dbReference type="InterPro" id="IPR036396">
    <property type="entry name" value="Cyt_P450_sf"/>
</dbReference>
<keyword evidence="7" id="KW-0812">Transmembrane</keyword>
<dbReference type="InterPro" id="IPR017972">
    <property type="entry name" value="Cyt_P450_CS"/>
</dbReference>
<keyword evidence="4 6" id="KW-0560">Oxidoreductase</keyword>
<evidence type="ECO:0000256" key="7">
    <source>
        <dbReference type="SAM" id="Phobius"/>
    </source>
</evidence>
<dbReference type="PRINTS" id="PR00385">
    <property type="entry name" value="P450"/>
</dbReference>
<keyword evidence="6" id="KW-0503">Monooxygenase</keyword>
<dbReference type="SUPFAM" id="SSF48264">
    <property type="entry name" value="Cytochrome P450"/>
    <property type="match status" value="1"/>
</dbReference>
<organism evidence="8 9">
    <name type="scientific">Exophiala sideris</name>
    <dbReference type="NCBI Taxonomy" id="1016849"/>
    <lineage>
        <taxon>Eukaryota</taxon>
        <taxon>Fungi</taxon>
        <taxon>Dikarya</taxon>
        <taxon>Ascomycota</taxon>
        <taxon>Pezizomycotina</taxon>
        <taxon>Eurotiomycetes</taxon>
        <taxon>Chaetothyriomycetidae</taxon>
        <taxon>Chaetothyriales</taxon>
        <taxon>Herpotrichiellaceae</taxon>
        <taxon>Exophiala</taxon>
    </lineage>
</organism>
<dbReference type="Pfam" id="PF00067">
    <property type="entry name" value="p450"/>
    <property type="match status" value="1"/>
</dbReference>
<dbReference type="PRINTS" id="PR00463">
    <property type="entry name" value="EP450I"/>
</dbReference>
<evidence type="ECO:0008006" key="10">
    <source>
        <dbReference type="Google" id="ProtNLM"/>
    </source>
</evidence>
<evidence type="ECO:0000256" key="4">
    <source>
        <dbReference type="ARBA" id="ARBA00023002"/>
    </source>
</evidence>
<evidence type="ECO:0000256" key="5">
    <source>
        <dbReference type="ARBA" id="ARBA00023004"/>
    </source>
</evidence>